<dbReference type="InterPro" id="IPR023827">
    <property type="entry name" value="Peptidase_S8_Asp-AS"/>
</dbReference>
<evidence type="ECO:0000256" key="7">
    <source>
        <dbReference type="SAM" id="SignalP"/>
    </source>
</evidence>
<proteinExistence type="inferred from homology"/>
<evidence type="ECO:0000256" key="5">
    <source>
        <dbReference type="PROSITE-ProRule" id="PRU01240"/>
    </source>
</evidence>
<dbReference type="PROSITE" id="PS51892">
    <property type="entry name" value="SUBTILASE"/>
    <property type="match status" value="1"/>
</dbReference>
<dbReference type="OrthoDB" id="206201at2759"/>
<dbReference type="PROSITE" id="PS00137">
    <property type="entry name" value="SUBTILASE_HIS"/>
    <property type="match status" value="1"/>
</dbReference>
<keyword evidence="3 5" id="KW-0378">Hydrolase</keyword>
<evidence type="ECO:0000256" key="3">
    <source>
        <dbReference type="ARBA" id="ARBA00022801"/>
    </source>
</evidence>
<dbReference type="InterPro" id="IPR036852">
    <property type="entry name" value="Peptidase_S8/S53_dom_sf"/>
</dbReference>
<reference evidence="9 10" key="1">
    <citation type="submission" date="2018-05" db="EMBL/GenBank/DDBJ databases">
        <title>Genome sequencing and assembly of the regulated plant pathogen Lachnellula willkommii and related sister species for the development of diagnostic species identification markers.</title>
        <authorList>
            <person name="Giroux E."/>
            <person name="Bilodeau G."/>
        </authorList>
    </citation>
    <scope>NUCLEOTIDE SEQUENCE [LARGE SCALE GENOMIC DNA]</scope>
    <source>
        <strain evidence="9 10">CBS 268.59</strain>
    </source>
</reference>
<gene>
    <name evidence="9" type="primary">SP2_0</name>
    <name evidence="9" type="ORF">LSUE1_G001427</name>
</gene>
<comment type="caution">
    <text evidence="9">The sequence shown here is derived from an EMBL/GenBank/DDBJ whole genome shotgun (WGS) entry which is preliminary data.</text>
</comment>
<evidence type="ECO:0000313" key="10">
    <source>
        <dbReference type="Proteomes" id="UP000469558"/>
    </source>
</evidence>
<dbReference type="PANTHER" id="PTHR43806:SF11">
    <property type="entry name" value="CEREVISIN-RELATED"/>
    <property type="match status" value="1"/>
</dbReference>
<keyword evidence="4 5" id="KW-0720">Serine protease</keyword>
<dbReference type="AlphaFoldDB" id="A0A8T9CC63"/>
<feature type="active site" description="Charge relay system" evidence="5">
    <location>
        <position position="178"/>
    </location>
</feature>
<dbReference type="InterPro" id="IPR023828">
    <property type="entry name" value="Peptidase_S8_Ser-AS"/>
</dbReference>
<dbReference type="InterPro" id="IPR050131">
    <property type="entry name" value="Peptidase_S8_subtilisin-like"/>
</dbReference>
<evidence type="ECO:0000259" key="8">
    <source>
        <dbReference type="Pfam" id="PF00082"/>
    </source>
</evidence>
<dbReference type="GO" id="GO:0005576">
    <property type="term" value="C:extracellular region"/>
    <property type="evidence" value="ECO:0007669"/>
    <property type="project" value="UniProtKB-ARBA"/>
</dbReference>
<dbReference type="SUPFAM" id="SSF52743">
    <property type="entry name" value="Subtilisin-like"/>
    <property type="match status" value="1"/>
</dbReference>
<accession>A0A8T9CC63</accession>
<dbReference type="PRINTS" id="PR00723">
    <property type="entry name" value="SUBTILISIN"/>
</dbReference>
<feature type="active site" description="Charge relay system" evidence="5">
    <location>
        <position position="366"/>
    </location>
</feature>
<dbReference type="InterPro" id="IPR000209">
    <property type="entry name" value="Peptidase_S8/S53_dom"/>
</dbReference>
<feature type="active site" description="Charge relay system" evidence="5">
    <location>
        <position position="209"/>
    </location>
</feature>
<dbReference type="EMBL" id="QGMK01000280">
    <property type="protein sequence ID" value="TVY82752.1"/>
    <property type="molecule type" value="Genomic_DNA"/>
</dbReference>
<evidence type="ECO:0000256" key="6">
    <source>
        <dbReference type="RuleBase" id="RU003355"/>
    </source>
</evidence>
<name>A0A8T9CC63_9HELO</name>
<dbReference type="CDD" id="cd04077">
    <property type="entry name" value="Peptidases_S8_PCSK9_ProteinaseK_like"/>
    <property type="match status" value="1"/>
</dbReference>
<sequence length="424" mass="43218">MFSSKIIFFVAFFAAFCAIVHSSPTKGRHGAKVSGIGVPVSNTKATNVISNRYIVVYYNNATDDAIKLQQATVMTKLRKRSLSARALDGRTLSPVMDTFSIQGWRGMAMDAEDDMILEIASMAEVNFVEADTYVKTNTLVQQTNAPTGLDRLSHKAVGSAAYVFDDTSGANITAFVVDTGIRTTHSEFGGRATFAANFVNSNNTDENGHGSHVAGTIGGSTFGVCKSINLVAVKVLDSTGAGTNSGVIAGINFVATNVTARGLAGKAIMNMSLGGSKSTALNSAIAALTKAGVVAIVAAGNENVDASNDSPASAPSAITVGAVDAKDVKASFSNFGASVDIWAPGVNVLSVGIKSDTNTATLSGTSMASPHVAGLAGYLMSLEGLTTVTAVTSRMQALANATGAAVTNAGTGSPTLIAYNGSGK</sequence>
<comment type="similarity">
    <text evidence="1 5 6">Belongs to the peptidase S8 family.</text>
</comment>
<dbReference type="InterPro" id="IPR034193">
    <property type="entry name" value="PCSK9_ProteinaseK-like"/>
</dbReference>
<dbReference type="InterPro" id="IPR015500">
    <property type="entry name" value="Peptidase_S8_subtilisin-rel"/>
</dbReference>
<evidence type="ECO:0000256" key="1">
    <source>
        <dbReference type="ARBA" id="ARBA00011073"/>
    </source>
</evidence>
<dbReference type="Gene3D" id="3.40.50.200">
    <property type="entry name" value="Peptidase S8/S53 domain"/>
    <property type="match status" value="1"/>
</dbReference>
<feature type="signal peptide" evidence="7">
    <location>
        <begin position="1"/>
        <end position="22"/>
    </location>
</feature>
<dbReference type="PROSITE" id="PS00138">
    <property type="entry name" value="SUBTILASE_SER"/>
    <property type="match status" value="1"/>
</dbReference>
<protein>
    <submittedName>
        <fullName evidence="9">Subtilisin-like protease</fullName>
    </submittedName>
</protein>
<dbReference type="InterPro" id="IPR022398">
    <property type="entry name" value="Peptidase_S8_His-AS"/>
</dbReference>
<keyword evidence="2 5" id="KW-0645">Protease</keyword>
<evidence type="ECO:0000313" key="9">
    <source>
        <dbReference type="EMBL" id="TVY82752.1"/>
    </source>
</evidence>
<feature type="chain" id="PRO_5035760201" evidence="7">
    <location>
        <begin position="23"/>
        <end position="424"/>
    </location>
</feature>
<dbReference type="Pfam" id="PF00082">
    <property type="entry name" value="Peptidase_S8"/>
    <property type="match status" value="1"/>
</dbReference>
<keyword evidence="7" id="KW-0732">Signal</keyword>
<organism evidence="9 10">
    <name type="scientific">Lachnellula suecica</name>
    <dbReference type="NCBI Taxonomy" id="602035"/>
    <lineage>
        <taxon>Eukaryota</taxon>
        <taxon>Fungi</taxon>
        <taxon>Dikarya</taxon>
        <taxon>Ascomycota</taxon>
        <taxon>Pezizomycotina</taxon>
        <taxon>Leotiomycetes</taxon>
        <taxon>Helotiales</taxon>
        <taxon>Lachnaceae</taxon>
        <taxon>Lachnellula</taxon>
    </lineage>
</organism>
<dbReference type="Proteomes" id="UP000469558">
    <property type="component" value="Unassembled WGS sequence"/>
</dbReference>
<dbReference type="GO" id="GO:0004252">
    <property type="term" value="F:serine-type endopeptidase activity"/>
    <property type="evidence" value="ECO:0007669"/>
    <property type="project" value="UniProtKB-UniRule"/>
</dbReference>
<keyword evidence="10" id="KW-1185">Reference proteome</keyword>
<dbReference type="GO" id="GO:0006508">
    <property type="term" value="P:proteolysis"/>
    <property type="evidence" value="ECO:0007669"/>
    <property type="project" value="UniProtKB-KW"/>
</dbReference>
<evidence type="ECO:0000256" key="2">
    <source>
        <dbReference type="ARBA" id="ARBA00022670"/>
    </source>
</evidence>
<dbReference type="SUPFAM" id="SSF54897">
    <property type="entry name" value="Protease propeptides/inhibitors"/>
    <property type="match status" value="1"/>
</dbReference>
<feature type="domain" description="Peptidase S8/S53" evidence="8">
    <location>
        <begin position="173"/>
        <end position="393"/>
    </location>
</feature>
<dbReference type="FunFam" id="3.40.50.200:FF:000014">
    <property type="entry name" value="Proteinase K"/>
    <property type="match status" value="1"/>
</dbReference>
<evidence type="ECO:0000256" key="4">
    <source>
        <dbReference type="ARBA" id="ARBA00022825"/>
    </source>
</evidence>
<dbReference type="PROSITE" id="PS00136">
    <property type="entry name" value="SUBTILASE_ASP"/>
    <property type="match status" value="1"/>
</dbReference>
<dbReference type="PANTHER" id="PTHR43806">
    <property type="entry name" value="PEPTIDASE S8"/>
    <property type="match status" value="1"/>
</dbReference>